<evidence type="ECO:0000256" key="7">
    <source>
        <dbReference type="ARBA" id="ARBA00022927"/>
    </source>
</evidence>
<dbReference type="RefSeq" id="WP_062151558.1">
    <property type="nucleotide sequence ID" value="NZ_CP012373.2"/>
</dbReference>
<dbReference type="AlphaFoldDB" id="A0A2N9YHT1"/>
<dbReference type="GO" id="GO:0009306">
    <property type="term" value="P:protein secretion"/>
    <property type="evidence" value="ECO:0007669"/>
    <property type="project" value="InterPro"/>
</dbReference>
<accession>A0A2N9YHT1</accession>
<dbReference type="Gene3D" id="1.10.40.60">
    <property type="entry name" value="EpsJ-like"/>
    <property type="match status" value="1"/>
</dbReference>
<dbReference type="OrthoDB" id="6388271at2"/>
<organism evidence="11 12">
    <name type="scientific">Beggiatoa leptomitoformis</name>
    <dbReference type="NCBI Taxonomy" id="288004"/>
    <lineage>
        <taxon>Bacteria</taxon>
        <taxon>Pseudomonadati</taxon>
        <taxon>Pseudomonadota</taxon>
        <taxon>Gammaproteobacteria</taxon>
        <taxon>Thiotrichales</taxon>
        <taxon>Thiotrichaceae</taxon>
        <taxon>Beggiatoa</taxon>
    </lineage>
</organism>
<dbReference type="PANTHER" id="PTHR38831">
    <property type="entry name" value="TYPE II SECRETION SYSTEM PROTEIN K"/>
    <property type="match status" value="1"/>
</dbReference>
<dbReference type="InterPro" id="IPR005628">
    <property type="entry name" value="GspK"/>
</dbReference>
<proteinExistence type="inferred from homology"/>
<dbReference type="GO" id="GO:0005886">
    <property type="term" value="C:plasma membrane"/>
    <property type="evidence" value="ECO:0007669"/>
    <property type="project" value="UniProtKB-SubCell"/>
</dbReference>
<comment type="subcellular location">
    <subcellularLocation>
        <location evidence="1">Cell inner membrane</location>
    </subcellularLocation>
</comment>
<keyword evidence="8" id="KW-1133">Transmembrane helix</keyword>
<keyword evidence="4" id="KW-1003">Cell membrane</keyword>
<dbReference type="EMBL" id="CP018889">
    <property type="protein sequence ID" value="AUI70092.1"/>
    <property type="molecule type" value="Genomic_DNA"/>
</dbReference>
<keyword evidence="12" id="KW-1185">Reference proteome</keyword>
<keyword evidence="3" id="KW-0813">Transport</keyword>
<evidence type="ECO:0000256" key="2">
    <source>
        <dbReference type="ARBA" id="ARBA00007246"/>
    </source>
</evidence>
<comment type="similarity">
    <text evidence="2">Belongs to the GSP K family.</text>
</comment>
<keyword evidence="7" id="KW-0653">Protein transport</keyword>
<keyword evidence="9" id="KW-0472">Membrane</keyword>
<evidence type="ECO:0000313" key="11">
    <source>
        <dbReference type="EMBL" id="AUI70092.1"/>
    </source>
</evidence>
<evidence type="ECO:0000256" key="6">
    <source>
        <dbReference type="ARBA" id="ARBA00022692"/>
    </source>
</evidence>
<dbReference type="InterPro" id="IPR038072">
    <property type="entry name" value="GspK_central_sf"/>
</dbReference>
<feature type="domain" description="T2SS protein K first SAM-like" evidence="10">
    <location>
        <begin position="144"/>
        <end position="213"/>
    </location>
</feature>
<keyword evidence="5" id="KW-0997">Cell inner membrane</keyword>
<protein>
    <recommendedName>
        <fullName evidence="10">T2SS protein K first SAM-like domain-containing protein</fullName>
    </recommendedName>
</protein>
<dbReference type="Pfam" id="PF21687">
    <property type="entry name" value="T2SSK_1st"/>
    <property type="match status" value="1"/>
</dbReference>
<evidence type="ECO:0000256" key="3">
    <source>
        <dbReference type="ARBA" id="ARBA00022448"/>
    </source>
</evidence>
<evidence type="ECO:0000256" key="1">
    <source>
        <dbReference type="ARBA" id="ARBA00004533"/>
    </source>
</evidence>
<dbReference type="PANTHER" id="PTHR38831:SF2">
    <property type="entry name" value="TYPE II SECRETION SYSTEM PROTEIN K"/>
    <property type="match status" value="1"/>
</dbReference>
<dbReference type="InterPro" id="IPR049031">
    <property type="entry name" value="T2SSK_SAM-like_1st"/>
</dbReference>
<dbReference type="KEGG" id="blep:AL038_08075"/>
<evidence type="ECO:0000259" key="10">
    <source>
        <dbReference type="Pfam" id="PF21687"/>
    </source>
</evidence>
<dbReference type="Proteomes" id="UP000234271">
    <property type="component" value="Chromosome"/>
</dbReference>
<evidence type="ECO:0000256" key="8">
    <source>
        <dbReference type="ARBA" id="ARBA00022989"/>
    </source>
</evidence>
<sequence>MKTYRLLPHKQQGFILVLTLWIIAIATLAASAFAVWTEQAVNLAQNMQANIQGEVDMQSTQSTLLYLLNTRTYNMAGLTVPPLKPVVTETKAKADVSIEDDFTFSEVTHTEITLNDCVYQGLGSARFALQDEAGLINVNWISDTILYRFLGLLGIEAELRNPLLDKLKDFTDLDDLHRLNGAESYQYAEQHLPPPPNHRLQTPSQVKQILGWKDLNYLWESGVWEQNTSTSQNGLPNINNAPPLVLQAVYGLNTEAVARILAAREDKPLSSLNLVTTLTGIPLFMEEEDMIYFASPYLRLTLWHAQSQRLRQIHLWMNPFIEKNMPWQVLYAVELPPFASYSQATPKYVETPLFATTLPANPS</sequence>
<name>A0A2N9YHT1_9GAMM</name>
<gene>
    <name evidence="11" type="ORF">BLE401_16230</name>
</gene>
<evidence type="ECO:0000256" key="4">
    <source>
        <dbReference type="ARBA" id="ARBA00022475"/>
    </source>
</evidence>
<evidence type="ECO:0000256" key="5">
    <source>
        <dbReference type="ARBA" id="ARBA00022519"/>
    </source>
</evidence>
<keyword evidence="6" id="KW-0812">Transmembrane</keyword>
<dbReference type="STRING" id="288004.AL038_08075"/>
<evidence type="ECO:0000313" key="12">
    <source>
        <dbReference type="Proteomes" id="UP000234271"/>
    </source>
</evidence>
<evidence type="ECO:0000256" key="9">
    <source>
        <dbReference type="ARBA" id="ARBA00023136"/>
    </source>
</evidence>
<reference evidence="12" key="1">
    <citation type="submission" date="2016-12" db="EMBL/GenBank/DDBJ databases">
        <title>Complete Genome Sequence of Beggiatoa leptomitiformis D-401.</title>
        <authorList>
            <person name="Fomenkov A."/>
            <person name="Vincze T."/>
            <person name="Grabovich M."/>
            <person name="Anton B.P."/>
            <person name="Dubinina G."/>
            <person name="Orlova M."/>
            <person name="Belousova E."/>
            <person name="Roberts R.J."/>
        </authorList>
    </citation>
    <scope>NUCLEOTIDE SEQUENCE [LARGE SCALE GENOMIC DNA]</scope>
    <source>
        <strain evidence="12">D-401</strain>
    </source>
</reference>
<dbReference type="SUPFAM" id="SSF158544">
    <property type="entry name" value="GspK insert domain-like"/>
    <property type="match status" value="1"/>
</dbReference>